<feature type="transmembrane region" description="Helical" evidence="11">
    <location>
        <begin position="229"/>
        <end position="253"/>
    </location>
</feature>
<dbReference type="Pfam" id="PF00528">
    <property type="entry name" value="BPD_transp_1"/>
    <property type="match status" value="1"/>
</dbReference>
<comment type="similarity">
    <text evidence="2">Belongs to the binding-protein-dependent transport system permease family. CysTW subfamily.</text>
</comment>
<dbReference type="AlphaFoldDB" id="A0A0A7RXG3"/>
<dbReference type="PANTHER" id="PTHR30450">
    <property type="entry name" value="ABC TRANSPORTER PERMEASE"/>
    <property type="match status" value="1"/>
</dbReference>
<dbReference type="InterPro" id="IPR051322">
    <property type="entry name" value="AA_ABC_Transporter_Permease"/>
</dbReference>
<feature type="transmembrane region" description="Helical" evidence="11">
    <location>
        <begin position="105"/>
        <end position="129"/>
    </location>
</feature>
<sequence>MFDFIPSFKPFETLMRHLSGYDFWASFVNFCSQFNGFNQNMIFKIAQETDNTIYMTVLSGLWGTIIGLPLGILLYTTRKNQILDCSIASGLLSFFTNLLRSIPFIILLFWIIPFTTFVMLIMTGQGIFLGRQAALVPLSIGVAPLIARMIENALLEVPKGLVEAARSMGATPLQIIRKVLLPEAMPVIVNSLTITLITLNGYVAMVGAIGSGGLGELARYYGLYSYKPAVMNTVLIILILIVFTIQFIGNAIVKRVTHH</sequence>
<feature type="transmembrane region" description="Helical" evidence="11">
    <location>
        <begin position="187"/>
        <end position="209"/>
    </location>
</feature>
<evidence type="ECO:0000256" key="2">
    <source>
        <dbReference type="ARBA" id="ARBA00007069"/>
    </source>
</evidence>
<keyword evidence="8 11" id="KW-0472">Membrane</keyword>
<keyword evidence="3 11" id="KW-0813">Transport</keyword>
<comment type="function">
    <text evidence="9">Part of the binding-protein-dependent transport system for D-methionine and the toxic methionine analog alpha-methyl-methionine. Probably responsible for the translocation of the substrate across the membrane.</text>
</comment>
<dbReference type="SUPFAM" id="SSF161098">
    <property type="entry name" value="MetI-like"/>
    <property type="match status" value="1"/>
</dbReference>
<keyword evidence="14" id="KW-1185">Reference proteome</keyword>
<dbReference type="PROSITE" id="PS50928">
    <property type="entry name" value="ABC_TM1"/>
    <property type="match status" value="1"/>
</dbReference>
<dbReference type="NCBIfam" id="NF008049">
    <property type="entry name" value="PRK10782.1"/>
    <property type="match status" value="1"/>
</dbReference>
<dbReference type="GO" id="GO:0048473">
    <property type="term" value="P:D-methionine transmembrane transport"/>
    <property type="evidence" value="ECO:0007669"/>
    <property type="project" value="TreeGrafter"/>
</dbReference>
<keyword evidence="7 11" id="KW-1133">Transmembrane helix</keyword>
<dbReference type="KEGG" id="fpp:FPB0191_00115"/>
<dbReference type="GO" id="GO:0005886">
    <property type="term" value="C:plasma membrane"/>
    <property type="evidence" value="ECO:0007669"/>
    <property type="project" value="UniProtKB-SubCell"/>
</dbReference>
<dbReference type="STRING" id="1267021.FPB0191_00115"/>
<evidence type="ECO:0000256" key="9">
    <source>
        <dbReference type="ARBA" id="ARBA00037265"/>
    </source>
</evidence>
<evidence type="ECO:0000256" key="10">
    <source>
        <dbReference type="ARBA" id="ARBA00040727"/>
    </source>
</evidence>
<organism evidence="13 14">
    <name type="scientific">Frischella perrara</name>
    <dbReference type="NCBI Taxonomy" id="1267021"/>
    <lineage>
        <taxon>Bacteria</taxon>
        <taxon>Pseudomonadati</taxon>
        <taxon>Pseudomonadota</taxon>
        <taxon>Gammaproteobacteria</taxon>
        <taxon>Orbales</taxon>
        <taxon>Orbaceae</taxon>
        <taxon>Frischella</taxon>
    </lineage>
</organism>
<dbReference type="Proteomes" id="UP000030901">
    <property type="component" value="Chromosome"/>
</dbReference>
<gene>
    <name evidence="13" type="ORF">FPB0191_00115</name>
</gene>
<evidence type="ECO:0000256" key="4">
    <source>
        <dbReference type="ARBA" id="ARBA00022475"/>
    </source>
</evidence>
<dbReference type="InterPro" id="IPR000515">
    <property type="entry name" value="MetI-like"/>
</dbReference>
<evidence type="ECO:0000256" key="7">
    <source>
        <dbReference type="ARBA" id="ARBA00022989"/>
    </source>
</evidence>
<dbReference type="EMBL" id="CP009056">
    <property type="protein sequence ID" value="AJA43979.1"/>
    <property type="molecule type" value="Genomic_DNA"/>
</dbReference>
<keyword evidence="5 11" id="KW-0812">Transmembrane</keyword>
<dbReference type="CDD" id="cd06261">
    <property type="entry name" value="TM_PBP2"/>
    <property type="match status" value="1"/>
</dbReference>
<proteinExistence type="inferred from homology"/>
<evidence type="ECO:0000256" key="1">
    <source>
        <dbReference type="ARBA" id="ARBA00004651"/>
    </source>
</evidence>
<dbReference type="InterPro" id="IPR035906">
    <property type="entry name" value="MetI-like_sf"/>
</dbReference>
<evidence type="ECO:0000256" key="5">
    <source>
        <dbReference type="ARBA" id="ARBA00022692"/>
    </source>
</evidence>
<evidence type="ECO:0000313" key="13">
    <source>
        <dbReference type="EMBL" id="AJA43979.1"/>
    </source>
</evidence>
<reference evidence="13 14" key="1">
    <citation type="journal article" date="2014" name="Appl. Environ. Microbiol.">
        <title>Gut symbionts from distinct hosts exhibit genotoxic activity via divergent colibactin biosynthetic pathways.</title>
        <authorList>
            <person name="Engel P."/>
            <person name="Vizcaino M.I."/>
            <person name="Crawford J.M."/>
        </authorList>
    </citation>
    <scope>NUCLEOTIDE SEQUENCE [LARGE SCALE GENOMIC DNA]</scope>
    <source>
        <strain evidence="13 14">PEB0191</strain>
    </source>
</reference>
<evidence type="ECO:0000313" key="14">
    <source>
        <dbReference type="Proteomes" id="UP000030901"/>
    </source>
</evidence>
<feature type="transmembrane region" description="Helical" evidence="11">
    <location>
        <begin position="53"/>
        <end position="75"/>
    </location>
</feature>
<keyword evidence="4" id="KW-1003">Cell membrane</keyword>
<name>A0A0A7RXG3_FRIPE</name>
<evidence type="ECO:0000256" key="8">
    <source>
        <dbReference type="ARBA" id="ARBA00023136"/>
    </source>
</evidence>
<evidence type="ECO:0000256" key="11">
    <source>
        <dbReference type="RuleBase" id="RU363032"/>
    </source>
</evidence>
<dbReference type="HOGENOM" id="CLU_077375_0_1_6"/>
<evidence type="ECO:0000256" key="3">
    <source>
        <dbReference type="ARBA" id="ARBA00022448"/>
    </source>
</evidence>
<comment type="subcellular location">
    <subcellularLocation>
        <location evidence="1 11">Cell membrane</location>
        <topology evidence="1 11">Multi-pass membrane protein</topology>
    </subcellularLocation>
</comment>
<dbReference type="Gene3D" id="1.10.3720.10">
    <property type="entry name" value="MetI-like"/>
    <property type="match status" value="1"/>
</dbReference>
<keyword evidence="6" id="KW-0029">Amino-acid transport</keyword>
<evidence type="ECO:0000259" key="12">
    <source>
        <dbReference type="PROSITE" id="PS50928"/>
    </source>
</evidence>
<dbReference type="PANTHER" id="PTHR30450:SF8">
    <property type="entry name" value="D-METHIONINE TRANSPORT SYSTEM PERMEASE PROTEIN METI"/>
    <property type="match status" value="1"/>
</dbReference>
<accession>A0A0A7RXG3</accession>
<evidence type="ECO:0000256" key="6">
    <source>
        <dbReference type="ARBA" id="ARBA00022970"/>
    </source>
</evidence>
<feature type="domain" description="ABC transmembrane type-1" evidence="12">
    <location>
        <begin position="49"/>
        <end position="249"/>
    </location>
</feature>
<protein>
    <recommendedName>
        <fullName evidence="10">D-methionine transport system permease protein MetI</fullName>
    </recommendedName>
</protein>